<feature type="transmembrane region" description="Helical" evidence="10">
    <location>
        <begin position="41"/>
        <end position="60"/>
    </location>
</feature>
<evidence type="ECO:0000256" key="5">
    <source>
        <dbReference type="ARBA" id="ARBA00022725"/>
    </source>
</evidence>
<dbReference type="InterPro" id="IPR004117">
    <property type="entry name" value="7tm6_olfct_rcpt"/>
</dbReference>
<evidence type="ECO:0000256" key="4">
    <source>
        <dbReference type="ARBA" id="ARBA00022692"/>
    </source>
</evidence>
<comment type="subcellular location">
    <subcellularLocation>
        <location evidence="1">Cell membrane</location>
        <topology evidence="1">Multi-pass membrane protein</topology>
    </subcellularLocation>
</comment>
<dbReference type="AlphaFoldDB" id="A0A232FK16"/>
<dbReference type="Proteomes" id="UP000215335">
    <property type="component" value="Unassembled WGS sequence"/>
</dbReference>
<evidence type="ECO:0000256" key="3">
    <source>
        <dbReference type="ARBA" id="ARBA00022606"/>
    </source>
</evidence>
<keyword evidence="8" id="KW-0675">Receptor</keyword>
<dbReference type="GO" id="GO:0005886">
    <property type="term" value="C:plasma membrane"/>
    <property type="evidence" value="ECO:0007669"/>
    <property type="project" value="UniProtKB-SubCell"/>
</dbReference>
<gene>
    <name evidence="11" type="ORF">TSAR_014238</name>
</gene>
<sequence>MNKEEVDEAFNQSLLKINKELNVFNGLWPNRSSKDKIFRQMIVLVVLIIITLPHILGIVIQCERNMTLCGENICGICYCSGLLTKFLVPVVSKRKFVTLYEKIALNWKDITDPYEQSILEEFSKLGRLKTVLYFGYCIVAGFAFCQMTALPALLDIILPLNESRPKILVTKAEYPFDPFKYYYELFFMYCIASVVSVSILASTDSTYSAIIHQSLGIFAIVKHRVQEAAKHTNQDKSYRVMVSAINLHKSALELSRYPSSFTTQIPHKKNYSIHLYIRFIGLIESTYQSAFLVIIFDTVAFLSFGSLVIVERSKEIIDLIRLTMMEFGVLMHIFFLSWPGQLVIDHSENLFLSTYTTQWYNMSRKGKRLLQFMMMRCSKPSFLTAGGFYILNFENYGSIVKTTLSYVDKAFNDSWLKINKELNVFNGLWPNRPNGDKIFRRFIVLTVLITVTLPHVLGIVMQCGSNMALCGENVCGFCYCSGVIAKFIVPIVSKNKFVTLYEKIALNWKNITDPYEQSILEEFSKLGRLKTWFYFVAGFAFCQMTALPALMDIILPLNESRPKILVTKAEYPFNPFDYYYELYFIYCTAAVVSVSVLVSTDSTYSVIIHQSLGIFSIVNHRLQKAAQHKNPDESYRVMVSAIKLHKSALQFLELIESTYQSVFLMFIFVTVAFLSFGSLIIVEHSEEIIDLIRMTMIELGAMIHIFFISWPGQLVIDHSENLFLSTYTTKWYNMSMKGKILLQFMMMRCFKPSFLTAGGFYIMNFENYGSIVKTTLSYVTVALSFH</sequence>
<dbReference type="GO" id="GO:0005549">
    <property type="term" value="F:odorant binding"/>
    <property type="evidence" value="ECO:0007669"/>
    <property type="project" value="InterPro"/>
</dbReference>
<keyword evidence="4 10" id="KW-0812">Transmembrane</keyword>
<evidence type="ECO:0000256" key="10">
    <source>
        <dbReference type="SAM" id="Phobius"/>
    </source>
</evidence>
<evidence type="ECO:0000256" key="7">
    <source>
        <dbReference type="ARBA" id="ARBA00023136"/>
    </source>
</evidence>
<evidence type="ECO:0000256" key="9">
    <source>
        <dbReference type="ARBA" id="ARBA00023224"/>
    </source>
</evidence>
<evidence type="ECO:0000256" key="1">
    <source>
        <dbReference type="ARBA" id="ARBA00004651"/>
    </source>
</evidence>
<dbReference type="GO" id="GO:0007165">
    <property type="term" value="P:signal transduction"/>
    <property type="evidence" value="ECO:0007669"/>
    <property type="project" value="UniProtKB-KW"/>
</dbReference>
<feature type="transmembrane region" description="Helical" evidence="10">
    <location>
        <begin position="133"/>
        <end position="160"/>
    </location>
</feature>
<keyword evidence="7 10" id="KW-0472">Membrane</keyword>
<accession>A0A232FK16</accession>
<dbReference type="GO" id="GO:0004984">
    <property type="term" value="F:olfactory receptor activity"/>
    <property type="evidence" value="ECO:0007669"/>
    <property type="project" value="InterPro"/>
</dbReference>
<evidence type="ECO:0000313" key="12">
    <source>
        <dbReference type="Proteomes" id="UP000215335"/>
    </source>
</evidence>
<feature type="transmembrane region" description="Helical" evidence="10">
    <location>
        <begin position="532"/>
        <end position="557"/>
    </location>
</feature>
<reference evidence="11 12" key="1">
    <citation type="journal article" date="2017" name="Curr. Biol.">
        <title>The Evolution of Venom by Co-option of Single-Copy Genes.</title>
        <authorList>
            <person name="Martinson E.O."/>
            <person name="Mrinalini"/>
            <person name="Kelkar Y.D."/>
            <person name="Chang C.H."/>
            <person name="Werren J.H."/>
        </authorList>
    </citation>
    <scope>NUCLEOTIDE SEQUENCE [LARGE SCALE GENOMIC DNA]</scope>
    <source>
        <strain evidence="11 12">Alberta</strain>
        <tissue evidence="11">Whole body</tissue>
    </source>
</reference>
<keyword evidence="5" id="KW-0552">Olfaction</keyword>
<feature type="transmembrane region" description="Helical" evidence="10">
    <location>
        <begin position="473"/>
        <end position="492"/>
    </location>
</feature>
<organism evidence="11 12">
    <name type="scientific">Trichomalopsis sarcophagae</name>
    <dbReference type="NCBI Taxonomy" id="543379"/>
    <lineage>
        <taxon>Eukaryota</taxon>
        <taxon>Metazoa</taxon>
        <taxon>Ecdysozoa</taxon>
        <taxon>Arthropoda</taxon>
        <taxon>Hexapoda</taxon>
        <taxon>Insecta</taxon>
        <taxon>Pterygota</taxon>
        <taxon>Neoptera</taxon>
        <taxon>Endopterygota</taxon>
        <taxon>Hymenoptera</taxon>
        <taxon>Apocrita</taxon>
        <taxon>Proctotrupomorpha</taxon>
        <taxon>Chalcidoidea</taxon>
        <taxon>Pteromalidae</taxon>
        <taxon>Pteromalinae</taxon>
        <taxon>Trichomalopsis</taxon>
    </lineage>
</organism>
<dbReference type="OrthoDB" id="7540137at2759"/>
<feature type="transmembrane region" description="Helical" evidence="10">
    <location>
        <begin position="662"/>
        <end position="682"/>
    </location>
</feature>
<protein>
    <recommendedName>
        <fullName evidence="13">Odorant receptor</fullName>
    </recommendedName>
</protein>
<evidence type="ECO:0000256" key="8">
    <source>
        <dbReference type="ARBA" id="ARBA00023170"/>
    </source>
</evidence>
<keyword evidence="9" id="KW-0807">Transducer</keyword>
<dbReference type="PANTHER" id="PTHR21137:SF35">
    <property type="entry name" value="ODORANT RECEPTOR 19A-RELATED"/>
    <property type="match status" value="1"/>
</dbReference>
<feature type="transmembrane region" description="Helical" evidence="10">
    <location>
        <begin position="694"/>
        <end position="716"/>
    </location>
</feature>
<feature type="transmembrane region" description="Helical" evidence="10">
    <location>
        <begin position="322"/>
        <end position="344"/>
    </location>
</feature>
<feature type="transmembrane region" description="Helical" evidence="10">
    <location>
        <begin position="290"/>
        <end position="310"/>
    </location>
</feature>
<evidence type="ECO:0000256" key="2">
    <source>
        <dbReference type="ARBA" id="ARBA00022475"/>
    </source>
</evidence>
<feature type="transmembrane region" description="Helical" evidence="10">
    <location>
        <begin position="740"/>
        <end position="763"/>
    </location>
</feature>
<keyword evidence="6 10" id="KW-1133">Transmembrane helix</keyword>
<proteinExistence type="predicted"/>
<dbReference type="Pfam" id="PF02949">
    <property type="entry name" value="7tm_6"/>
    <property type="match status" value="2"/>
</dbReference>
<comment type="caution">
    <text evidence="11">The sequence shown here is derived from an EMBL/GenBank/DDBJ whole genome shotgun (WGS) entry which is preliminary data.</text>
</comment>
<evidence type="ECO:0000313" key="11">
    <source>
        <dbReference type="EMBL" id="OXU31081.1"/>
    </source>
</evidence>
<keyword evidence="2" id="KW-1003">Cell membrane</keyword>
<name>A0A232FK16_9HYME</name>
<dbReference type="EMBL" id="NNAY01000090">
    <property type="protein sequence ID" value="OXU31081.1"/>
    <property type="molecule type" value="Genomic_DNA"/>
</dbReference>
<keyword evidence="3" id="KW-0716">Sensory transduction</keyword>
<keyword evidence="12" id="KW-1185">Reference proteome</keyword>
<evidence type="ECO:0000256" key="6">
    <source>
        <dbReference type="ARBA" id="ARBA00022989"/>
    </source>
</evidence>
<feature type="transmembrane region" description="Helical" evidence="10">
    <location>
        <begin position="438"/>
        <end position="461"/>
    </location>
</feature>
<evidence type="ECO:0008006" key="13">
    <source>
        <dbReference type="Google" id="ProtNLM"/>
    </source>
</evidence>
<dbReference type="PANTHER" id="PTHR21137">
    <property type="entry name" value="ODORANT RECEPTOR"/>
    <property type="match status" value="1"/>
</dbReference>
<feature type="transmembrane region" description="Helical" evidence="10">
    <location>
        <begin position="578"/>
        <end position="598"/>
    </location>
</feature>